<comment type="similarity">
    <text evidence="1">Belongs to the AHA1 family.</text>
</comment>
<evidence type="ECO:0000313" key="4">
    <source>
        <dbReference type="Proteomes" id="UP000289775"/>
    </source>
</evidence>
<sequence>MQTGFKSVYQTTINAPTEKVWQALTDASIVKQYFFGSNMKTDWKVGSPVLFTGEYEGQTYTDKGTVLEYEPNKRLSFSYLSSWSNLPDETNNYLQVTYEVQPESQGTQLTVTQTNYDEERAKHSQQSWAVVIDGLKKIVE</sequence>
<feature type="domain" description="Activator of Hsp90 ATPase homologue 1/2-like C-terminal" evidence="2">
    <location>
        <begin position="14"/>
        <end position="140"/>
    </location>
</feature>
<name>A0A444WF96_9FLAO</name>
<dbReference type="Gene3D" id="3.30.530.20">
    <property type="match status" value="1"/>
</dbReference>
<protein>
    <submittedName>
        <fullName evidence="3">Activator of Hsp90 ATPase 1 family protein</fullName>
    </submittedName>
</protein>
<dbReference type="Pfam" id="PF08327">
    <property type="entry name" value="AHSA1"/>
    <property type="match status" value="1"/>
</dbReference>
<proteinExistence type="inferred from homology"/>
<gene>
    <name evidence="3" type="ORF">NU09_1085</name>
</gene>
<evidence type="ECO:0000256" key="1">
    <source>
        <dbReference type="ARBA" id="ARBA00006817"/>
    </source>
</evidence>
<dbReference type="Proteomes" id="UP000289775">
    <property type="component" value="Unassembled WGS sequence"/>
</dbReference>
<dbReference type="EMBL" id="JUIW01000003">
    <property type="protein sequence ID" value="RYJ44475.1"/>
    <property type="molecule type" value="Genomic_DNA"/>
</dbReference>
<comment type="caution">
    <text evidence="3">The sequence shown here is derived from an EMBL/GenBank/DDBJ whole genome shotgun (WGS) entry which is preliminary data.</text>
</comment>
<organism evidence="3 4">
    <name type="scientific">Flavobacterium beibuense</name>
    <dbReference type="NCBI Taxonomy" id="657326"/>
    <lineage>
        <taxon>Bacteria</taxon>
        <taxon>Pseudomonadati</taxon>
        <taxon>Bacteroidota</taxon>
        <taxon>Flavobacteriia</taxon>
        <taxon>Flavobacteriales</taxon>
        <taxon>Flavobacteriaceae</taxon>
        <taxon>Flavobacterium</taxon>
    </lineage>
</organism>
<keyword evidence="4" id="KW-1185">Reference proteome</keyword>
<dbReference type="OrthoDB" id="2355173at2"/>
<dbReference type="AlphaFoldDB" id="A0A444WF96"/>
<dbReference type="InterPro" id="IPR013538">
    <property type="entry name" value="ASHA1/2-like_C"/>
</dbReference>
<dbReference type="InterPro" id="IPR023393">
    <property type="entry name" value="START-like_dom_sf"/>
</dbReference>
<dbReference type="SUPFAM" id="SSF55961">
    <property type="entry name" value="Bet v1-like"/>
    <property type="match status" value="1"/>
</dbReference>
<evidence type="ECO:0000259" key="2">
    <source>
        <dbReference type="Pfam" id="PF08327"/>
    </source>
</evidence>
<accession>A0A444WF96</accession>
<evidence type="ECO:0000313" key="3">
    <source>
        <dbReference type="EMBL" id="RYJ44475.1"/>
    </source>
</evidence>
<dbReference type="RefSeq" id="WP_129750234.1">
    <property type="nucleotide sequence ID" value="NZ_JUIW01000003.1"/>
</dbReference>
<reference evidence="3 4" key="1">
    <citation type="submission" date="2014-12" db="EMBL/GenBank/DDBJ databases">
        <title>Genome sequence of Flavobacterium beibuense RSKm HC5.</title>
        <authorList>
            <person name="Kim J.F."/>
            <person name="Song J.Y."/>
            <person name="Kwak M.-J."/>
            <person name="Lee S.-W."/>
        </authorList>
    </citation>
    <scope>NUCLEOTIDE SEQUENCE [LARGE SCALE GENOMIC DNA]</scope>
    <source>
        <strain evidence="3 4">RSKm HC5</strain>
    </source>
</reference>